<sequence length="86" mass="8771">MPSQGWVGRGVGPAPKAPLGEALAGRAPADWAETGDRPPAPRVMGASASATAIPVPPASRTAVRRVVLTINPVPGKSYGPTVSHYY</sequence>
<comment type="caution">
    <text evidence="2">The sequence shown here is derived from an EMBL/GenBank/DDBJ whole genome shotgun (WGS) entry which is preliminary data.</text>
</comment>
<accession>A0ABN3ACB5</accession>
<gene>
    <name evidence="2" type="ORF">GCM10009760_60730</name>
</gene>
<proteinExistence type="predicted"/>
<keyword evidence="3" id="KW-1185">Reference proteome</keyword>
<feature type="region of interest" description="Disordered" evidence="1">
    <location>
        <begin position="1"/>
        <end position="51"/>
    </location>
</feature>
<reference evidence="2 3" key="1">
    <citation type="journal article" date="2019" name="Int. J. Syst. Evol. Microbiol.">
        <title>The Global Catalogue of Microorganisms (GCM) 10K type strain sequencing project: providing services to taxonomists for standard genome sequencing and annotation.</title>
        <authorList>
            <consortium name="The Broad Institute Genomics Platform"/>
            <consortium name="The Broad Institute Genome Sequencing Center for Infectious Disease"/>
            <person name="Wu L."/>
            <person name="Ma J."/>
        </authorList>
    </citation>
    <scope>NUCLEOTIDE SEQUENCE [LARGE SCALE GENOMIC DNA]</scope>
    <source>
        <strain evidence="2 3">JCM 14560</strain>
    </source>
</reference>
<evidence type="ECO:0000313" key="2">
    <source>
        <dbReference type="EMBL" id="GAA2158025.1"/>
    </source>
</evidence>
<evidence type="ECO:0000256" key="1">
    <source>
        <dbReference type="SAM" id="MobiDB-lite"/>
    </source>
</evidence>
<protein>
    <submittedName>
        <fullName evidence="2">Uncharacterized protein</fullName>
    </submittedName>
</protein>
<dbReference type="Proteomes" id="UP001422759">
    <property type="component" value="Unassembled WGS sequence"/>
</dbReference>
<dbReference type="EMBL" id="BAAANT010000064">
    <property type="protein sequence ID" value="GAA2158025.1"/>
    <property type="molecule type" value="Genomic_DNA"/>
</dbReference>
<name>A0ABN3ACB5_9ACTN</name>
<evidence type="ECO:0000313" key="3">
    <source>
        <dbReference type="Proteomes" id="UP001422759"/>
    </source>
</evidence>
<organism evidence="2 3">
    <name type="scientific">Kitasatospora kazusensis</name>
    <dbReference type="NCBI Taxonomy" id="407974"/>
    <lineage>
        <taxon>Bacteria</taxon>
        <taxon>Bacillati</taxon>
        <taxon>Actinomycetota</taxon>
        <taxon>Actinomycetes</taxon>
        <taxon>Kitasatosporales</taxon>
        <taxon>Streptomycetaceae</taxon>
        <taxon>Kitasatospora</taxon>
    </lineage>
</organism>